<accession>A0AAE9ZCE7</accession>
<name>A0AAE9ZCE7_9PROT</name>
<evidence type="ECO:0000313" key="4">
    <source>
        <dbReference type="Proteomes" id="UP001214043"/>
    </source>
</evidence>
<dbReference type="EMBL" id="CP118166">
    <property type="protein sequence ID" value="WDI30367.1"/>
    <property type="molecule type" value="Genomic_DNA"/>
</dbReference>
<evidence type="ECO:0000313" key="3">
    <source>
        <dbReference type="EMBL" id="WDI30367.1"/>
    </source>
</evidence>
<keyword evidence="2" id="KW-0732">Signal</keyword>
<evidence type="ECO:0000256" key="2">
    <source>
        <dbReference type="SAM" id="SignalP"/>
    </source>
</evidence>
<feature type="chain" id="PRO_5042245545" evidence="2">
    <location>
        <begin position="32"/>
        <end position="214"/>
    </location>
</feature>
<keyword evidence="1" id="KW-0472">Membrane</keyword>
<keyword evidence="4" id="KW-1185">Reference proteome</keyword>
<keyword evidence="1" id="KW-1133">Transmembrane helix</keyword>
<gene>
    <name evidence="3" type="ORF">PUV54_10390</name>
</gene>
<dbReference type="KEGG" id="hfl:PUV54_10390"/>
<keyword evidence="1" id="KW-0812">Transmembrane</keyword>
<evidence type="ECO:0000256" key="1">
    <source>
        <dbReference type="SAM" id="Phobius"/>
    </source>
</evidence>
<reference evidence="3" key="1">
    <citation type="submission" date="2023-02" db="EMBL/GenBank/DDBJ databases">
        <title>Genome sequence of Hyphococcus flavus.</title>
        <authorList>
            <person name="Rong J.-C."/>
            <person name="Zhao Q."/>
            <person name="Yi M."/>
            <person name="Wu J.-Y."/>
        </authorList>
    </citation>
    <scope>NUCLEOTIDE SEQUENCE</scope>
    <source>
        <strain evidence="3">MCCC 1K03223</strain>
    </source>
</reference>
<dbReference type="AlphaFoldDB" id="A0AAE9ZCE7"/>
<dbReference type="Proteomes" id="UP001214043">
    <property type="component" value="Chromosome"/>
</dbReference>
<protein>
    <submittedName>
        <fullName evidence="3">VPLPA-CTERM sorting domain-containing protein</fullName>
    </submittedName>
</protein>
<sequence>MFSIIKSAVKKSAISVFAATASLLAAGTASAGVMTLSATDLTADGLTVCTIGVTAVCDGNDQAGTVGVLDLPGANVSISAIVGTQLTELERLNVANDGVDVTNGPNMLDFDMGSDSAGTVTYDFSGSGFSALYVAIKGGPEFAILKIVSDMLGDGVSGSFTFDLDVLGISAAVSHVSFYGTMDDTPPIPVPGAIWLMIAGVAGLGAASRKKKPA</sequence>
<organism evidence="3 4">
    <name type="scientific">Hyphococcus flavus</name>
    <dbReference type="NCBI Taxonomy" id="1866326"/>
    <lineage>
        <taxon>Bacteria</taxon>
        <taxon>Pseudomonadati</taxon>
        <taxon>Pseudomonadota</taxon>
        <taxon>Alphaproteobacteria</taxon>
        <taxon>Parvularculales</taxon>
        <taxon>Parvularculaceae</taxon>
        <taxon>Hyphococcus</taxon>
    </lineage>
</organism>
<proteinExistence type="predicted"/>
<feature type="transmembrane region" description="Helical" evidence="1">
    <location>
        <begin position="188"/>
        <end position="207"/>
    </location>
</feature>
<feature type="signal peptide" evidence="2">
    <location>
        <begin position="1"/>
        <end position="31"/>
    </location>
</feature>
<dbReference type="RefSeq" id="WP_274492168.1">
    <property type="nucleotide sequence ID" value="NZ_CP118166.1"/>
</dbReference>